<dbReference type="InterPro" id="IPR022764">
    <property type="entry name" value="Peptidase_S54_rhomboid_dom"/>
</dbReference>
<name>A0A5C6D4L6_9BACT</name>
<evidence type="ECO:0000256" key="5">
    <source>
        <dbReference type="SAM" id="Phobius"/>
    </source>
</evidence>
<dbReference type="Proteomes" id="UP000319143">
    <property type="component" value="Unassembled WGS sequence"/>
</dbReference>
<dbReference type="SUPFAM" id="SSF144091">
    <property type="entry name" value="Rhomboid-like"/>
    <property type="match status" value="1"/>
</dbReference>
<accession>A0A5C6D4L6</accession>
<evidence type="ECO:0000259" key="6">
    <source>
        <dbReference type="Pfam" id="PF01694"/>
    </source>
</evidence>
<evidence type="ECO:0000256" key="3">
    <source>
        <dbReference type="ARBA" id="ARBA00022989"/>
    </source>
</evidence>
<keyword evidence="2 5" id="KW-0812">Transmembrane</keyword>
<gene>
    <name evidence="7" type="ORF">Poly41_64740</name>
</gene>
<dbReference type="Pfam" id="PF01694">
    <property type="entry name" value="Rhomboid"/>
    <property type="match status" value="1"/>
</dbReference>
<feature type="domain" description="Peptidase S54 rhomboid" evidence="6">
    <location>
        <begin position="45"/>
        <end position="177"/>
    </location>
</feature>
<dbReference type="AlphaFoldDB" id="A0A5C6D4L6"/>
<dbReference type="RefSeq" id="WP_231616087.1">
    <property type="nucleotide sequence ID" value="NZ_SJPV01000019.1"/>
</dbReference>
<dbReference type="InterPro" id="IPR035952">
    <property type="entry name" value="Rhomboid-like_sf"/>
</dbReference>
<evidence type="ECO:0000256" key="4">
    <source>
        <dbReference type="ARBA" id="ARBA00023136"/>
    </source>
</evidence>
<evidence type="ECO:0000313" key="7">
    <source>
        <dbReference type="EMBL" id="TWU31005.1"/>
    </source>
</evidence>
<comment type="caution">
    <text evidence="7">The sequence shown here is derived from an EMBL/GenBank/DDBJ whole genome shotgun (WGS) entry which is preliminary data.</text>
</comment>
<dbReference type="GO" id="GO:0004252">
    <property type="term" value="F:serine-type endopeptidase activity"/>
    <property type="evidence" value="ECO:0007669"/>
    <property type="project" value="InterPro"/>
</dbReference>
<reference evidence="7 8" key="1">
    <citation type="submission" date="2019-02" db="EMBL/GenBank/DDBJ databases">
        <title>Deep-cultivation of Planctomycetes and their phenomic and genomic characterization uncovers novel biology.</title>
        <authorList>
            <person name="Wiegand S."/>
            <person name="Jogler M."/>
            <person name="Boedeker C."/>
            <person name="Pinto D."/>
            <person name="Vollmers J."/>
            <person name="Rivas-Marin E."/>
            <person name="Kohn T."/>
            <person name="Peeters S.H."/>
            <person name="Heuer A."/>
            <person name="Rast P."/>
            <person name="Oberbeckmann S."/>
            <person name="Bunk B."/>
            <person name="Jeske O."/>
            <person name="Meyerdierks A."/>
            <person name="Storesund J.E."/>
            <person name="Kallscheuer N."/>
            <person name="Luecker S."/>
            <person name="Lage O.M."/>
            <person name="Pohl T."/>
            <person name="Merkel B.J."/>
            <person name="Hornburger P."/>
            <person name="Mueller R.-W."/>
            <person name="Bruemmer F."/>
            <person name="Labrenz M."/>
            <person name="Spormann A.M."/>
            <person name="Op Den Camp H."/>
            <person name="Overmann J."/>
            <person name="Amann R."/>
            <person name="Jetten M.S.M."/>
            <person name="Mascher T."/>
            <person name="Medema M.H."/>
            <person name="Devos D.P."/>
            <person name="Kaster A.-K."/>
            <person name="Ovreas L."/>
            <person name="Rohde M."/>
            <person name="Galperin M.Y."/>
            <person name="Jogler C."/>
        </authorList>
    </citation>
    <scope>NUCLEOTIDE SEQUENCE [LARGE SCALE GENOMIC DNA]</scope>
    <source>
        <strain evidence="7 8">Poly41</strain>
    </source>
</reference>
<evidence type="ECO:0000256" key="2">
    <source>
        <dbReference type="ARBA" id="ARBA00022692"/>
    </source>
</evidence>
<feature type="transmembrane region" description="Helical" evidence="5">
    <location>
        <begin position="130"/>
        <end position="150"/>
    </location>
</feature>
<proteinExistence type="predicted"/>
<evidence type="ECO:0000256" key="1">
    <source>
        <dbReference type="ARBA" id="ARBA00004141"/>
    </source>
</evidence>
<comment type="subcellular location">
    <subcellularLocation>
        <location evidence="1">Membrane</location>
        <topology evidence="1">Multi-pass membrane protein</topology>
    </subcellularLocation>
</comment>
<dbReference type="GO" id="GO:0016020">
    <property type="term" value="C:membrane"/>
    <property type="evidence" value="ECO:0007669"/>
    <property type="project" value="UniProtKB-SubCell"/>
</dbReference>
<feature type="transmembrane region" description="Helical" evidence="5">
    <location>
        <begin position="80"/>
        <end position="99"/>
    </location>
</feature>
<sequence length="181" mass="19093">MKKQAYPIMILLLVMWLVRIVDVVIPADLNQFGLQPRSIQGILGIGTMPFLHAGFGHLISNTVPLLILLGLTVASRGDHAWPVVAGIIVGSGVLLWMFGRNANHIGASGLVFGLIAFLITVGVREKRFGSIAVALLVGFLFGTTLFFGIIPSFGSTVSWDGHLFGAISGLIVGIATSSSSP</sequence>
<protein>
    <submittedName>
        <fullName evidence="7">Rhomboid family protein</fullName>
    </submittedName>
</protein>
<dbReference type="EMBL" id="SJPV01000019">
    <property type="protein sequence ID" value="TWU31005.1"/>
    <property type="molecule type" value="Genomic_DNA"/>
</dbReference>
<keyword evidence="3 5" id="KW-1133">Transmembrane helix</keyword>
<feature type="transmembrane region" description="Helical" evidence="5">
    <location>
        <begin position="105"/>
        <end position="123"/>
    </location>
</feature>
<organism evidence="7 8">
    <name type="scientific">Novipirellula artificiosorum</name>
    <dbReference type="NCBI Taxonomy" id="2528016"/>
    <lineage>
        <taxon>Bacteria</taxon>
        <taxon>Pseudomonadati</taxon>
        <taxon>Planctomycetota</taxon>
        <taxon>Planctomycetia</taxon>
        <taxon>Pirellulales</taxon>
        <taxon>Pirellulaceae</taxon>
        <taxon>Novipirellula</taxon>
    </lineage>
</organism>
<feature type="transmembrane region" description="Helical" evidence="5">
    <location>
        <begin position="50"/>
        <end position="73"/>
    </location>
</feature>
<keyword evidence="8" id="KW-1185">Reference proteome</keyword>
<evidence type="ECO:0000313" key="8">
    <source>
        <dbReference type="Proteomes" id="UP000319143"/>
    </source>
</evidence>
<keyword evidence="4 5" id="KW-0472">Membrane</keyword>
<dbReference type="Gene3D" id="1.20.1540.10">
    <property type="entry name" value="Rhomboid-like"/>
    <property type="match status" value="1"/>
</dbReference>